<feature type="compositionally biased region" description="Polar residues" evidence="2">
    <location>
        <begin position="133"/>
        <end position="155"/>
    </location>
</feature>
<keyword evidence="1" id="KW-0175">Coiled coil</keyword>
<feature type="region of interest" description="Disordered" evidence="2">
    <location>
        <begin position="1"/>
        <end position="26"/>
    </location>
</feature>
<feature type="compositionally biased region" description="Gly residues" evidence="2">
    <location>
        <begin position="11"/>
        <end position="21"/>
    </location>
</feature>
<feature type="compositionally biased region" description="Polar residues" evidence="2">
    <location>
        <begin position="1"/>
        <end position="10"/>
    </location>
</feature>
<evidence type="ECO:0000313" key="4">
    <source>
        <dbReference type="Proteomes" id="UP001420932"/>
    </source>
</evidence>
<feature type="region of interest" description="Disordered" evidence="2">
    <location>
        <begin position="131"/>
        <end position="155"/>
    </location>
</feature>
<dbReference type="InterPro" id="IPR052442">
    <property type="entry name" value="Env_Response_Regulator"/>
</dbReference>
<proteinExistence type="predicted"/>
<dbReference type="EMBL" id="JBBNAF010000012">
    <property type="protein sequence ID" value="KAK9093528.1"/>
    <property type="molecule type" value="Genomic_DNA"/>
</dbReference>
<sequence length="1012" mass="113849">MNSSTRNSVNEGGGGGGGGVPRGLQEGGVVSEHWHHRVYLRVVVVLASNESYQGSRECLLVMLLENHHSLNMKRTPMKFIQISSMPVDENIALKKNLKLKVKLPQPKSQVENITLKKKLKLKFANNGGGTCGHDSSLQDPNNNNTNPKCESATSKRLGNPAAAYPKGVECLKTCEGQLSPSKSLRAAMLKSRLQTQFSKHEKTLSIGERVDPLKVKLWGEERFEKKQARRAIVAKQVTARCNVKESLCETRFLKHNEKTLSTGERVDPLKVKQEERERFEKKQREEKARIDAHVKVAKEEVALKLLRQKQVARLALEEMEKSVDVYDSFAIMKDLEMMGVAKCIGHDRVMEGLGLYLKNEFTEDGVDVEEGEIIYLVPCAASAIAKRRQNLTSNGSYYLGFSYNANLRLISHIKVHRRFASSKPLTRPYSDSAICNLRRLGLLCENKDDGEIASEIHIFTSSCFKSNVIGKFANTTGGTCGHDSSLKDLKNNNTNPKCESATSKRLGNPAAAYPKGSFGDMKSRCSYDNAFSEASSGVECLKTCEGQLSPSKSLHAAILKSRFADTILKAQQKTLCTGERVDLLKVKQEERERFEKKQREENARIDAHIKAAKKEATLKLLRQRQAARLALEEMEKSVDVYDSFAIMKDLEMMGVAKCIGHDRVLEGLGLYLKKEFPEDDDDVEEGEIICVECLKACEGQLSSSKSLRAAMLKIRFADTILKAQQKTLSTSERVDPLKVKQEERERFEKKQREEKAKIDAYVKAAKEEAALKLLRQRQAARLALVEMEKSAYVYDGFAIMKDLEMMGVAKCIGHDRVLEGFGLYLKNEFPEEDDDDVEEGEIICFRDYSWESCSSLSKRCRMSKTCEGQLSPSKSSHAAMSMSRFADTILKAQQKTLSTGGRVDPLKVKQEERERFEKKQREEKARIDAHVKAAKEEVALKLLRQKQAARLALEEMEKSVDVYDSFAIMKDLEMMGVAKCIGHDRVMEDLGLYFKNEFPEDDVDVEEGEIIC</sequence>
<evidence type="ECO:0000313" key="3">
    <source>
        <dbReference type="EMBL" id="KAK9093528.1"/>
    </source>
</evidence>
<keyword evidence="4" id="KW-1185">Reference proteome</keyword>
<organism evidence="3 4">
    <name type="scientific">Stephania yunnanensis</name>
    <dbReference type="NCBI Taxonomy" id="152371"/>
    <lineage>
        <taxon>Eukaryota</taxon>
        <taxon>Viridiplantae</taxon>
        <taxon>Streptophyta</taxon>
        <taxon>Embryophyta</taxon>
        <taxon>Tracheophyta</taxon>
        <taxon>Spermatophyta</taxon>
        <taxon>Magnoliopsida</taxon>
        <taxon>Ranunculales</taxon>
        <taxon>Menispermaceae</taxon>
        <taxon>Menispermoideae</taxon>
        <taxon>Cissampelideae</taxon>
        <taxon>Stephania</taxon>
    </lineage>
</organism>
<evidence type="ECO:0000256" key="2">
    <source>
        <dbReference type="SAM" id="MobiDB-lite"/>
    </source>
</evidence>
<dbReference type="Proteomes" id="UP001420932">
    <property type="component" value="Unassembled WGS sequence"/>
</dbReference>
<gene>
    <name evidence="3" type="ORF">Syun_028439</name>
</gene>
<dbReference type="PANTHER" id="PTHR46136:SF19">
    <property type="entry name" value="TRANSCRIPTION FACTOR GTE12"/>
    <property type="match status" value="1"/>
</dbReference>
<dbReference type="PANTHER" id="PTHR46136">
    <property type="entry name" value="TRANSCRIPTION FACTOR GTE8"/>
    <property type="match status" value="1"/>
</dbReference>
<comment type="caution">
    <text evidence="3">The sequence shown here is derived from an EMBL/GenBank/DDBJ whole genome shotgun (WGS) entry which is preliminary data.</text>
</comment>
<name>A0AAP0EMZ9_9MAGN</name>
<reference evidence="3 4" key="1">
    <citation type="submission" date="2024-01" db="EMBL/GenBank/DDBJ databases">
        <title>Genome assemblies of Stephania.</title>
        <authorList>
            <person name="Yang L."/>
        </authorList>
    </citation>
    <scope>NUCLEOTIDE SEQUENCE [LARGE SCALE GENOMIC DNA]</scope>
    <source>
        <strain evidence="3">YNDBR</strain>
        <tissue evidence="3">Leaf</tissue>
    </source>
</reference>
<dbReference type="AlphaFoldDB" id="A0AAP0EMZ9"/>
<feature type="coiled-coil region" evidence="1">
    <location>
        <begin position="906"/>
        <end position="959"/>
    </location>
</feature>
<protein>
    <submittedName>
        <fullName evidence="3">Uncharacterized protein</fullName>
    </submittedName>
</protein>
<accession>A0AAP0EMZ9</accession>
<evidence type="ECO:0000256" key="1">
    <source>
        <dbReference type="SAM" id="Coils"/>
    </source>
</evidence>